<evidence type="ECO:0000256" key="1">
    <source>
        <dbReference type="ARBA" id="ARBA00006484"/>
    </source>
</evidence>
<dbReference type="Proteomes" id="UP001163293">
    <property type="component" value="Chromosome"/>
</dbReference>
<organism evidence="3 4">
    <name type="scientific">Paenarthrobacter ureafaciens</name>
    <dbReference type="NCBI Taxonomy" id="37931"/>
    <lineage>
        <taxon>Bacteria</taxon>
        <taxon>Bacillati</taxon>
        <taxon>Actinomycetota</taxon>
        <taxon>Actinomycetes</taxon>
        <taxon>Micrococcales</taxon>
        <taxon>Micrococcaceae</taxon>
        <taxon>Paenarthrobacter</taxon>
    </lineage>
</organism>
<dbReference type="EMBL" id="CP101185">
    <property type="protein sequence ID" value="UYV97822.1"/>
    <property type="molecule type" value="Genomic_DNA"/>
</dbReference>
<dbReference type="InterPro" id="IPR020904">
    <property type="entry name" value="Sc_DH/Rdtase_CS"/>
</dbReference>
<dbReference type="InterPro" id="IPR036291">
    <property type="entry name" value="NAD(P)-bd_dom_sf"/>
</dbReference>
<dbReference type="RefSeq" id="WP_168529697.1">
    <property type="nucleotide sequence ID" value="NZ_CP043010.1"/>
</dbReference>
<keyword evidence="4" id="KW-1185">Reference proteome</keyword>
<dbReference type="GO" id="GO:0016020">
    <property type="term" value="C:membrane"/>
    <property type="evidence" value="ECO:0007669"/>
    <property type="project" value="TreeGrafter"/>
</dbReference>
<dbReference type="CDD" id="cd05233">
    <property type="entry name" value="SDR_c"/>
    <property type="match status" value="1"/>
</dbReference>
<protein>
    <submittedName>
        <fullName evidence="3">SDR family NAD(P)-dependent oxidoreductase</fullName>
    </submittedName>
</protein>
<comment type="similarity">
    <text evidence="1">Belongs to the short-chain dehydrogenases/reductases (SDR) family.</text>
</comment>
<accession>A0AAX3EL54</accession>
<keyword evidence="2" id="KW-0560">Oxidoreductase</keyword>
<dbReference type="Pfam" id="PF00106">
    <property type="entry name" value="adh_short"/>
    <property type="match status" value="1"/>
</dbReference>
<evidence type="ECO:0000256" key="2">
    <source>
        <dbReference type="ARBA" id="ARBA00023002"/>
    </source>
</evidence>
<dbReference type="SUPFAM" id="SSF51735">
    <property type="entry name" value="NAD(P)-binding Rossmann-fold domains"/>
    <property type="match status" value="1"/>
</dbReference>
<dbReference type="PROSITE" id="PS00061">
    <property type="entry name" value="ADH_SHORT"/>
    <property type="match status" value="1"/>
</dbReference>
<gene>
    <name evidence="3" type="ORF">NL394_00800</name>
</gene>
<dbReference type="AlphaFoldDB" id="A0AAX3EL54"/>
<reference evidence="3" key="1">
    <citation type="submission" date="2022-07" db="EMBL/GenBank/DDBJ databases">
        <authorList>
            <person name="Wu T."/>
        </authorList>
    </citation>
    <scope>NUCLEOTIDE SEQUENCE</scope>
    <source>
        <strain evidence="3">SD-1</strain>
    </source>
</reference>
<name>A0AAX3EL54_PAEUR</name>
<sequence>METSDNPLALVTGASSGIGYELAKQFLSNGFDTIMVADGEDIRSAAESLAGLGGTPTPLQIDLAERSGSGTLQTAVSAFGKPLEAAAINAGIGVGGPFIETDLAQELRIIDLNVAATVSIAKWVARDMAARSSGRILFTSSIIARTPAPFQTIYGASKSFVQSFGQALRNELKDTGVSVTTLLPGPTETPFFEKAGLLDTKVGSEEKDDAAQVAEQGFRALMKGEGTALGGSVKSRTMGLGSNILPDAAGAAFGRRLSEPGSAKD</sequence>
<evidence type="ECO:0000313" key="4">
    <source>
        <dbReference type="Proteomes" id="UP001163293"/>
    </source>
</evidence>
<dbReference type="InterPro" id="IPR002347">
    <property type="entry name" value="SDR_fam"/>
</dbReference>
<dbReference type="PRINTS" id="PR00081">
    <property type="entry name" value="GDHRDH"/>
</dbReference>
<dbReference type="PANTHER" id="PTHR44196:SF2">
    <property type="entry name" value="SHORT-CHAIN DEHYDROGENASE-RELATED"/>
    <property type="match status" value="1"/>
</dbReference>
<proteinExistence type="inferred from homology"/>
<evidence type="ECO:0000313" key="3">
    <source>
        <dbReference type="EMBL" id="UYV97822.1"/>
    </source>
</evidence>
<dbReference type="Gene3D" id="3.40.50.720">
    <property type="entry name" value="NAD(P)-binding Rossmann-like Domain"/>
    <property type="match status" value="1"/>
</dbReference>
<dbReference type="GO" id="GO:0016491">
    <property type="term" value="F:oxidoreductase activity"/>
    <property type="evidence" value="ECO:0007669"/>
    <property type="project" value="UniProtKB-KW"/>
</dbReference>
<dbReference type="PANTHER" id="PTHR44196">
    <property type="entry name" value="DEHYDROGENASE/REDUCTASE SDR FAMILY MEMBER 7B"/>
    <property type="match status" value="1"/>
</dbReference>